<dbReference type="EMBL" id="CM055732">
    <property type="protein sequence ID" value="KAJ8011351.1"/>
    <property type="molecule type" value="Genomic_DNA"/>
</dbReference>
<evidence type="ECO:0000313" key="2">
    <source>
        <dbReference type="Proteomes" id="UP001157502"/>
    </source>
</evidence>
<organism evidence="1 2">
    <name type="scientific">Dallia pectoralis</name>
    <name type="common">Alaska blackfish</name>
    <dbReference type="NCBI Taxonomy" id="75939"/>
    <lineage>
        <taxon>Eukaryota</taxon>
        <taxon>Metazoa</taxon>
        <taxon>Chordata</taxon>
        <taxon>Craniata</taxon>
        <taxon>Vertebrata</taxon>
        <taxon>Euteleostomi</taxon>
        <taxon>Actinopterygii</taxon>
        <taxon>Neopterygii</taxon>
        <taxon>Teleostei</taxon>
        <taxon>Protacanthopterygii</taxon>
        <taxon>Esociformes</taxon>
        <taxon>Umbridae</taxon>
        <taxon>Dallia</taxon>
    </lineage>
</organism>
<reference evidence="1" key="1">
    <citation type="submission" date="2021-05" db="EMBL/GenBank/DDBJ databases">
        <authorList>
            <person name="Pan Q."/>
            <person name="Jouanno E."/>
            <person name="Zahm M."/>
            <person name="Klopp C."/>
            <person name="Cabau C."/>
            <person name="Louis A."/>
            <person name="Berthelot C."/>
            <person name="Parey E."/>
            <person name="Roest Crollius H."/>
            <person name="Montfort J."/>
            <person name="Robinson-Rechavi M."/>
            <person name="Bouchez O."/>
            <person name="Lampietro C."/>
            <person name="Lopez Roques C."/>
            <person name="Donnadieu C."/>
            <person name="Postlethwait J."/>
            <person name="Bobe J."/>
            <person name="Dillon D."/>
            <person name="Chandos A."/>
            <person name="von Hippel F."/>
            <person name="Guiguen Y."/>
        </authorList>
    </citation>
    <scope>NUCLEOTIDE SEQUENCE</scope>
    <source>
        <strain evidence="1">YG-Jan2019</strain>
    </source>
</reference>
<accession>A0ACC2H5U4</accession>
<sequence>MSHPAVNRVLAAVVCHALLADRTRSQHSDLPDFQILPRWALTTQRPPVNTCRRQLGRFDPFCQFGHELRLYPFSGLHFHSGRQVLHPAFSPRAGNRNAVNPRPKPKLLVKVKEGWKGKNVHGCGQENNIRHLICLALDRAN</sequence>
<gene>
    <name evidence="1" type="ORF">DPEC_G00057250</name>
</gene>
<evidence type="ECO:0000313" key="1">
    <source>
        <dbReference type="EMBL" id="KAJ8011351.1"/>
    </source>
</evidence>
<name>A0ACC2H5U4_DALPE</name>
<comment type="caution">
    <text evidence="1">The sequence shown here is derived from an EMBL/GenBank/DDBJ whole genome shotgun (WGS) entry which is preliminary data.</text>
</comment>
<keyword evidence="2" id="KW-1185">Reference proteome</keyword>
<protein>
    <submittedName>
        <fullName evidence="1">Uncharacterized protein</fullName>
    </submittedName>
</protein>
<proteinExistence type="predicted"/>
<dbReference type="Proteomes" id="UP001157502">
    <property type="component" value="Chromosome 5"/>
</dbReference>